<dbReference type="GO" id="GO:0008233">
    <property type="term" value="F:peptidase activity"/>
    <property type="evidence" value="ECO:0007669"/>
    <property type="project" value="UniProtKB-KW"/>
</dbReference>
<keyword evidence="1" id="KW-0808">Transferase</keyword>
<keyword evidence="2" id="KW-0012">Acyltransferase</keyword>
<evidence type="ECO:0000313" key="6">
    <source>
        <dbReference type="Proteomes" id="UP001212152"/>
    </source>
</evidence>
<reference evidence="5" key="1">
    <citation type="submission" date="2020-05" db="EMBL/GenBank/DDBJ databases">
        <title>Phylogenomic resolution of chytrid fungi.</title>
        <authorList>
            <person name="Stajich J.E."/>
            <person name="Amses K."/>
            <person name="Simmons R."/>
            <person name="Seto K."/>
            <person name="Myers J."/>
            <person name="Bonds A."/>
            <person name="Quandt C.A."/>
            <person name="Barry K."/>
            <person name="Liu P."/>
            <person name="Grigoriev I."/>
            <person name="Longcore J.E."/>
            <person name="James T.Y."/>
        </authorList>
    </citation>
    <scope>NUCLEOTIDE SEQUENCE</scope>
    <source>
        <strain evidence="5">JEL0379</strain>
    </source>
</reference>
<protein>
    <recommendedName>
        <fullName evidence="3">Peptide hydrolase</fullName>
        <ecNumber evidence="3">3.4.-.-</ecNumber>
    </recommendedName>
</protein>
<feature type="signal peptide" evidence="3">
    <location>
        <begin position="1"/>
        <end position="20"/>
    </location>
</feature>
<dbReference type="Proteomes" id="UP001212152">
    <property type="component" value="Unassembled WGS sequence"/>
</dbReference>
<dbReference type="PANTHER" id="PTHR12283:SF6">
    <property type="entry name" value="GLUTAMINYL-PEPTIDE CYCLOTRANSFERASE-RELATED"/>
    <property type="match status" value="1"/>
</dbReference>
<feature type="domain" description="Peptidase M28" evidence="4">
    <location>
        <begin position="102"/>
        <end position="355"/>
    </location>
</feature>
<name>A0AAD5TJZ4_9FUNG</name>
<evidence type="ECO:0000256" key="3">
    <source>
        <dbReference type="RuleBase" id="RU361240"/>
    </source>
</evidence>
<dbReference type="InterPro" id="IPR007484">
    <property type="entry name" value="Peptidase_M28"/>
</dbReference>
<dbReference type="GO" id="GO:0006508">
    <property type="term" value="P:proteolysis"/>
    <property type="evidence" value="ECO:0007669"/>
    <property type="project" value="UniProtKB-KW"/>
</dbReference>
<dbReference type="Gene3D" id="3.40.630.10">
    <property type="entry name" value="Zn peptidases"/>
    <property type="match status" value="1"/>
</dbReference>
<keyword evidence="3" id="KW-0862">Zinc</keyword>
<dbReference type="EMBL" id="JADGJQ010000024">
    <property type="protein sequence ID" value="KAJ3178803.1"/>
    <property type="molecule type" value="Genomic_DNA"/>
</dbReference>
<keyword evidence="6" id="KW-1185">Reference proteome</keyword>
<keyword evidence="3" id="KW-0479">Metal-binding</keyword>
<keyword evidence="3" id="KW-0732">Signal</keyword>
<dbReference type="Pfam" id="PF04389">
    <property type="entry name" value="Peptidase_M28"/>
    <property type="match status" value="1"/>
</dbReference>
<evidence type="ECO:0000313" key="5">
    <source>
        <dbReference type="EMBL" id="KAJ3178803.1"/>
    </source>
</evidence>
<proteinExistence type="inferred from homology"/>
<dbReference type="SUPFAM" id="SSF53187">
    <property type="entry name" value="Zn-dependent exopeptidases"/>
    <property type="match status" value="1"/>
</dbReference>
<evidence type="ECO:0000259" key="4">
    <source>
        <dbReference type="Pfam" id="PF04389"/>
    </source>
</evidence>
<feature type="chain" id="PRO_5041779616" description="Peptide hydrolase" evidence="3">
    <location>
        <begin position="21"/>
        <end position="367"/>
    </location>
</feature>
<organism evidence="5 6">
    <name type="scientific">Geranomyces variabilis</name>
    <dbReference type="NCBI Taxonomy" id="109894"/>
    <lineage>
        <taxon>Eukaryota</taxon>
        <taxon>Fungi</taxon>
        <taxon>Fungi incertae sedis</taxon>
        <taxon>Chytridiomycota</taxon>
        <taxon>Chytridiomycota incertae sedis</taxon>
        <taxon>Chytridiomycetes</taxon>
        <taxon>Spizellomycetales</taxon>
        <taxon>Powellomycetaceae</taxon>
        <taxon>Geranomyces</taxon>
    </lineage>
</organism>
<dbReference type="PANTHER" id="PTHR12283">
    <property type="entry name" value="GLUTAMINYL-PEPTIDE CYCLOTRANSFERASE"/>
    <property type="match status" value="1"/>
</dbReference>
<accession>A0AAD5TJZ4</accession>
<dbReference type="GO" id="GO:0016603">
    <property type="term" value="F:glutaminyl-peptide cyclotransferase activity"/>
    <property type="evidence" value="ECO:0007669"/>
    <property type="project" value="TreeGrafter"/>
</dbReference>
<comment type="similarity">
    <text evidence="3">Belongs to the peptidase M28 family.</text>
</comment>
<keyword evidence="3" id="KW-0645">Protease</keyword>
<dbReference type="GO" id="GO:0008270">
    <property type="term" value="F:zinc ion binding"/>
    <property type="evidence" value="ECO:0007669"/>
    <property type="project" value="TreeGrafter"/>
</dbReference>
<dbReference type="AlphaFoldDB" id="A0AAD5TJZ4"/>
<sequence>MLAHILLLLASSAVSSLASARQLHVPCCSPSQVATLAALSAPQNLTVSGSTLAPFLVPRVSGTPENIQVQNHLISTFRDLGWHVDEDPFEARTPLGFKKFNNIIATHNPSAPSKLVLAAHFDSKYFPDEVFIGATDSAAPCAILVDVAKTLTRYLDAHLDPSTTVQMVFFDGEEAFVYWNDEDSIYGSRHLAEVWAQTYVADRDGGPYARGLGATANAKTVLASIDHLVLLDLLGAKYANKPGGTGTQVIQIKNKQAKTQAQWADLVAAQNLLAAQGLLSASVTAQMKGTADGGHLLEALDSVNGVQDDHVPFQKRGVPIVHVIPVPFPTVWHQLTDNADALDPDIVHDFALIFRLYVARFMGLNIS</sequence>
<comment type="caution">
    <text evidence="5">The sequence shown here is derived from an EMBL/GenBank/DDBJ whole genome shotgun (WGS) entry which is preliminary data.</text>
</comment>
<gene>
    <name evidence="5" type="ORF">HDU87_003358</name>
</gene>
<evidence type="ECO:0000256" key="1">
    <source>
        <dbReference type="ARBA" id="ARBA00022679"/>
    </source>
</evidence>
<keyword evidence="3" id="KW-0378">Hydrolase</keyword>
<evidence type="ECO:0000256" key="2">
    <source>
        <dbReference type="ARBA" id="ARBA00023315"/>
    </source>
</evidence>
<dbReference type="EC" id="3.4.-.-" evidence="3"/>
<dbReference type="InterPro" id="IPR040234">
    <property type="entry name" value="QC/QCL"/>
</dbReference>